<dbReference type="AlphaFoldDB" id="A0A0K0DHS7"/>
<accession>A0A0K0DHS7</accession>
<dbReference type="STRING" id="6313.A0A0K0DHS7"/>
<proteinExistence type="predicted"/>
<evidence type="ECO:0000313" key="2">
    <source>
        <dbReference type="WBParaSite" id="ACAC_0001078001-mRNA-1"/>
    </source>
</evidence>
<sequence>MSLPDWWPVNANPAKPQFHSLAETLVNGLVDRIYIRFESLNSHSLVVDIEESEKKLNGEAASCAFIASDQLGKLLPANLLVHDGTVGALSAGSDGLEINGNTLLLHPLQSLCSQLMDISM</sequence>
<name>A0A0K0DHS7_ANGCA</name>
<protein>
    <submittedName>
        <fullName evidence="2">BPI2 domain-containing protein</fullName>
    </submittedName>
</protein>
<keyword evidence="1" id="KW-1185">Reference proteome</keyword>
<reference evidence="1" key="1">
    <citation type="submission" date="2012-09" db="EMBL/GenBank/DDBJ databases">
        <authorList>
            <person name="Martin A.A."/>
        </authorList>
    </citation>
    <scope>NUCLEOTIDE SEQUENCE</scope>
</reference>
<evidence type="ECO:0000313" key="1">
    <source>
        <dbReference type="Proteomes" id="UP000035642"/>
    </source>
</evidence>
<dbReference type="WBParaSite" id="ACAC_0001078001-mRNA-1">
    <property type="protein sequence ID" value="ACAC_0001078001-mRNA-1"/>
    <property type="gene ID" value="ACAC_0001078001"/>
</dbReference>
<reference evidence="2" key="2">
    <citation type="submission" date="2017-02" db="UniProtKB">
        <authorList>
            <consortium name="WormBaseParasite"/>
        </authorList>
    </citation>
    <scope>IDENTIFICATION</scope>
</reference>
<dbReference type="Proteomes" id="UP000035642">
    <property type="component" value="Unassembled WGS sequence"/>
</dbReference>
<organism evidence="1 2">
    <name type="scientific">Angiostrongylus cantonensis</name>
    <name type="common">Rat lungworm</name>
    <dbReference type="NCBI Taxonomy" id="6313"/>
    <lineage>
        <taxon>Eukaryota</taxon>
        <taxon>Metazoa</taxon>
        <taxon>Ecdysozoa</taxon>
        <taxon>Nematoda</taxon>
        <taxon>Chromadorea</taxon>
        <taxon>Rhabditida</taxon>
        <taxon>Rhabditina</taxon>
        <taxon>Rhabditomorpha</taxon>
        <taxon>Strongyloidea</taxon>
        <taxon>Metastrongylidae</taxon>
        <taxon>Angiostrongylus</taxon>
    </lineage>
</organism>